<evidence type="ECO:0000313" key="2">
    <source>
        <dbReference type="Proteomes" id="UP001162480"/>
    </source>
</evidence>
<proteinExistence type="predicted"/>
<gene>
    <name evidence="1" type="ORF">OCTVUL_1B007953</name>
</gene>
<name>A0AA36FAL8_OCTVU</name>
<reference evidence="1" key="1">
    <citation type="submission" date="2023-08" db="EMBL/GenBank/DDBJ databases">
        <authorList>
            <person name="Alioto T."/>
            <person name="Alioto T."/>
            <person name="Gomez Garrido J."/>
        </authorList>
    </citation>
    <scope>NUCLEOTIDE SEQUENCE</scope>
</reference>
<organism evidence="1 2">
    <name type="scientific">Octopus vulgaris</name>
    <name type="common">Common octopus</name>
    <dbReference type="NCBI Taxonomy" id="6645"/>
    <lineage>
        <taxon>Eukaryota</taxon>
        <taxon>Metazoa</taxon>
        <taxon>Spiralia</taxon>
        <taxon>Lophotrochozoa</taxon>
        <taxon>Mollusca</taxon>
        <taxon>Cephalopoda</taxon>
        <taxon>Coleoidea</taxon>
        <taxon>Octopodiformes</taxon>
        <taxon>Octopoda</taxon>
        <taxon>Incirrata</taxon>
        <taxon>Octopodidae</taxon>
        <taxon>Octopus</taxon>
    </lineage>
</organism>
<evidence type="ECO:0000313" key="1">
    <source>
        <dbReference type="EMBL" id="CAI9730835.1"/>
    </source>
</evidence>
<protein>
    <submittedName>
        <fullName evidence="1">Uncharacterized protein</fullName>
    </submittedName>
</protein>
<keyword evidence="2" id="KW-1185">Reference proteome</keyword>
<sequence>MSLRKKPAHVTYAQSVESACDKLSDQVPGMNRLISLLQSTTLLKAENCHETYDERTFHIATNPYKIHTKYVDLALKH</sequence>
<dbReference type="AlphaFoldDB" id="A0AA36FAL8"/>
<dbReference type="EMBL" id="OX597825">
    <property type="protein sequence ID" value="CAI9730835.1"/>
    <property type="molecule type" value="Genomic_DNA"/>
</dbReference>
<dbReference type="Proteomes" id="UP001162480">
    <property type="component" value="Chromosome 12"/>
</dbReference>
<accession>A0AA36FAL8</accession>